<reference evidence="1" key="3">
    <citation type="submission" date="2016-05" db="EMBL/GenBank/DDBJ databases">
        <title>WGS assembly of Xenopus tropicalis.</title>
        <authorList>
            <person name="Sessions A."/>
            <person name="Jenkins J."/>
            <person name="Mitros T."/>
            <person name="Lyons J.T."/>
            <person name="Dichmann D.S."/>
            <person name="Robert J."/>
            <person name="Harland R.M."/>
            <person name="Rokhsar D.S."/>
        </authorList>
    </citation>
    <scope>NUCLEOTIDE SEQUENCE</scope>
    <source>
        <strain evidence="1">Nigerian</strain>
    </source>
</reference>
<dbReference type="EMBL" id="KV465717">
    <property type="protein sequence ID" value="OCA13600.1"/>
    <property type="molecule type" value="Genomic_DNA"/>
</dbReference>
<feature type="non-terminal residue" evidence="1">
    <location>
        <position position="1"/>
    </location>
</feature>
<name>A0A1B8XSG1_XENTR</name>
<reference evidence="1" key="1">
    <citation type="submission" date="2009-11" db="EMBL/GenBank/DDBJ databases">
        <authorList>
            <consortium name="US DOE Joint Genome Institute (JGI-PGF)"/>
            <person name="Ottilar R."/>
            <person name="Schmutz J."/>
            <person name="Salamov A."/>
            <person name="Cheng J.F."/>
            <person name="Lucas S."/>
            <person name="Pitluck S."/>
            <person name="Gundlach H."/>
            <person name="Guo Y."/>
            <person name="Haberer G."/>
            <person name="Nasrallah J."/>
            <person name="Mayer K.F.X."/>
            <person name="van de Peer Y."/>
            <person name="Weigel D."/>
            <person name="Grigoriev I.V."/>
        </authorList>
    </citation>
    <scope>NUCLEOTIDE SEQUENCE</scope>
    <source>
        <strain evidence="1">Nigerian</strain>
    </source>
</reference>
<sequence>LGRSDIEEDELEVRVWRPRAPGWGGREGKGSGGSNIGRDKCRCEGAGLGRSLSERINEKLLVFCRLGGNLFCSLLERSRPEKFRLI</sequence>
<evidence type="ECO:0000313" key="1">
    <source>
        <dbReference type="EMBL" id="OCA13600.1"/>
    </source>
</evidence>
<proteinExistence type="predicted"/>
<reference evidence="1" key="2">
    <citation type="journal article" date="2010" name="Science">
        <title>The genome of the Western clawed frog Xenopus tropicalis.</title>
        <authorList>
            <person name="Hellsten U."/>
            <person name="Harland R.M."/>
            <person name="Gilchrist M.J."/>
            <person name="Hendrix D."/>
            <person name="Jurka J."/>
            <person name="Kapitonov V."/>
            <person name="Ovcharenko I."/>
            <person name="Putnam N.H."/>
            <person name="Shu S."/>
            <person name="Taher L."/>
            <person name="Blitz I.L."/>
            <person name="Blumberg B."/>
            <person name="Dichmann D.S."/>
            <person name="Dubchak I."/>
            <person name="Amaya E."/>
            <person name="Detter J.C."/>
            <person name="Fletcher R."/>
            <person name="Gerhard D.S."/>
            <person name="Goodstein D."/>
            <person name="Graves T."/>
            <person name="Grigoriev I.V."/>
            <person name="Grimwood J."/>
            <person name="Kawashima T."/>
            <person name="Lindquist E."/>
            <person name="Lucas S.M."/>
            <person name="Mead P.E."/>
            <person name="Mitros T."/>
            <person name="Ogino H."/>
            <person name="Ohta Y."/>
            <person name="Poliakov A.V."/>
            <person name="Pollet N."/>
            <person name="Robert J."/>
            <person name="Salamov A."/>
            <person name="Sater A.K."/>
            <person name="Schmutz J."/>
            <person name="Terry A."/>
            <person name="Vize P.D."/>
            <person name="Warren W.C."/>
            <person name="Wells D."/>
            <person name="Wills A."/>
            <person name="Wilson R.K."/>
            <person name="Zimmerman L.B."/>
            <person name="Zorn A.M."/>
            <person name="Grainger R."/>
            <person name="Grammer T."/>
            <person name="Khokha M.K."/>
            <person name="Richardson P.M."/>
            <person name="Rokhsar D.S."/>
        </authorList>
    </citation>
    <scope>NUCLEOTIDE SEQUENCE [LARGE SCALE GENOMIC DNA]</scope>
    <source>
        <strain evidence="1">Nigerian</strain>
    </source>
</reference>
<dbReference type="AlphaFoldDB" id="A0A1B8XSG1"/>
<protein>
    <submittedName>
        <fullName evidence="1">Uncharacterized protein</fullName>
    </submittedName>
</protein>
<accession>A0A1B8XSG1</accession>
<gene>
    <name evidence="1" type="ORF">XENTR_v90030347mg</name>
</gene>
<organism evidence="1">
    <name type="scientific">Xenopus tropicalis</name>
    <name type="common">Western clawed frog</name>
    <name type="synonym">Silurana tropicalis</name>
    <dbReference type="NCBI Taxonomy" id="8364"/>
    <lineage>
        <taxon>Eukaryota</taxon>
        <taxon>Metazoa</taxon>
        <taxon>Chordata</taxon>
        <taxon>Craniata</taxon>
        <taxon>Vertebrata</taxon>
        <taxon>Euteleostomi</taxon>
        <taxon>Amphibia</taxon>
        <taxon>Batrachia</taxon>
        <taxon>Anura</taxon>
        <taxon>Pipoidea</taxon>
        <taxon>Pipidae</taxon>
        <taxon>Xenopodinae</taxon>
        <taxon>Xenopus</taxon>
        <taxon>Silurana</taxon>
    </lineage>
</organism>